<dbReference type="SUPFAM" id="SSF88659">
    <property type="entry name" value="Sigma3 and sigma4 domains of RNA polymerase sigma factors"/>
    <property type="match status" value="1"/>
</dbReference>
<comment type="caution">
    <text evidence="8">The sequence shown here is derived from an EMBL/GenBank/DDBJ whole genome shotgun (WGS) entry which is preliminary data.</text>
</comment>
<evidence type="ECO:0000313" key="8">
    <source>
        <dbReference type="EMBL" id="RLP80857.1"/>
    </source>
</evidence>
<feature type="domain" description="RNA polymerase sigma factor 70 region 4 type 2" evidence="7">
    <location>
        <begin position="150"/>
        <end position="201"/>
    </location>
</feature>
<dbReference type="PANTHER" id="PTHR43133:SF66">
    <property type="entry name" value="ECF RNA POLYMERASE SIGMA FACTOR SIGK"/>
    <property type="match status" value="1"/>
</dbReference>
<keyword evidence="10" id="KW-1185">Reference proteome</keyword>
<dbReference type="InterPro" id="IPR013325">
    <property type="entry name" value="RNA_pol_sigma_r2"/>
</dbReference>
<dbReference type="OrthoDB" id="9784272at2"/>
<evidence type="ECO:0000313" key="9">
    <source>
        <dbReference type="EMBL" id="RLP84642.1"/>
    </source>
</evidence>
<gene>
    <name evidence="9" type="ORF">D9V34_01175</name>
    <name evidence="8" type="ORF">D9V34_13470</name>
</gene>
<comment type="similarity">
    <text evidence="1">Belongs to the sigma-70 factor family. ECF subfamily.</text>
</comment>
<dbReference type="InterPro" id="IPR039425">
    <property type="entry name" value="RNA_pol_sigma-70-like"/>
</dbReference>
<evidence type="ECO:0000256" key="3">
    <source>
        <dbReference type="ARBA" id="ARBA00023082"/>
    </source>
</evidence>
<evidence type="ECO:0000256" key="2">
    <source>
        <dbReference type="ARBA" id="ARBA00023015"/>
    </source>
</evidence>
<sequence>MSLEHSAADPASLRSSTDRESLPDSTDIAVRARGFLLRVQGGDREAFASLYDLFVSRVLGLVRHVLVDHAQAEEVTQEVFLEVWQRASTFDPERGSVSGWLMTLAHRRAIDRVRASQAGRNRDERIGIRDLPIPVDEVAETVETRVEHTRVERALGHLSPPQREAVLLAYYEGFTQTEIAERLKIPLGTVKTRIRDGMIKLRQILGEEVTA</sequence>
<dbReference type="Gene3D" id="1.10.1740.10">
    <property type="match status" value="1"/>
</dbReference>
<dbReference type="AlphaFoldDB" id="A0A3L7AKQ3"/>
<evidence type="ECO:0000313" key="10">
    <source>
        <dbReference type="Proteomes" id="UP000269438"/>
    </source>
</evidence>
<accession>A0A3L7AKQ3</accession>
<name>A0A3L7AKQ3_9MICO</name>
<protein>
    <submittedName>
        <fullName evidence="8">Sigma-70 family RNA polymerase sigma factor</fullName>
    </submittedName>
</protein>
<feature type="region of interest" description="Disordered" evidence="5">
    <location>
        <begin position="1"/>
        <end position="25"/>
    </location>
</feature>
<dbReference type="NCBIfam" id="TIGR02937">
    <property type="entry name" value="sigma70-ECF"/>
    <property type="match status" value="1"/>
</dbReference>
<dbReference type="InterPro" id="IPR014284">
    <property type="entry name" value="RNA_pol_sigma-70_dom"/>
</dbReference>
<keyword evidence="3" id="KW-0731">Sigma factor</keyword>
<evidence type="ECO:0000259" key="6">
    <source>
        <dbReference type="Pfam" id="PF04542"/>
    </source>
</evidence>
<dbReference type="InterPro" id="IPR036388">
    <property type="entry name" value="WH-like_DNA-bd_sf"/>
</dbReference>
<evidence type="ECO:0000259" key="7">
    <source>
        <dbReference type="Pfam" id="PF08281"/>
    </source>
</evidence>
<dbReference type="RefSeq" id="WP_081863893.1">
    <property type="nucleotide sequence ID" value="NZ_RCUY01000001.1"/>
</dbReference>
<dbReference type="GO" id="GO:0016987">
    <property type="term" value="F:sigma factor activity"/>
    <property type="evidence" value="ECO:0007669"/>
    <property type="project" value="UniProtKB-KW"/>
</dbReference>
<keyword evidence="2" id="KW-0805">Transcription regulation</keyword>
<dbReference type="Pfam" id="PF08281">
    <property type="entry name" value="Sigma70_r4_2"/>
    <property type="match status" value="1"/>
</dbReference>
<dbReference type="GO" id="GO:0003677">
    <property type="term" value="F:DNA binding"/>
    <property type="evidence" value="ECO:0007669"/>
    <property type="project" value="InterPro"/>
</dbReference>
<feature type="domain" description="RNA polymerase sigma-70 region 2" evidence="6">
    <location>
        <begin position="50"/>
        <end position="117"/>
    </location>
</feature>
<organism evidence="8 10">
    <name type="scientific">Mycetocola lacteus</name>
    <dbReference type="NCBI Taxonomy" id="76637"/>
    <lineage>
        <taxon>Bacteria</taxon>
        <taxon>Bacillati</taxon>
        <taxon>Actinomycetota</taxon>
        <taxon>Actinomycetes</taxon>
        <taxon>Micrococcales</taxon>
        <taxon>Microbacteriaceae</taxon>
        <taxon>Mycetocola</taxon>
    </lineage>
</organism>
<evidence type="ECO:0000256" key="5">
    <source>
        <dbReference type="SAM" id="MobiDB-lite"/>
    </source>
</evidence>
<evidence type="ECO:0000256" key="1">
    <source>
        <dbReference type="ARBA" id="ARBA00010641"/>
    </source>
</evidence>
<dbReference type="InterPro" id="IPR013324">
    <property type="entry name" value="RNA_pol_sigma_r3/r4-like"/>
</dbReference>
<dbReference type="PANTHER" id="PTHR43133">
    <property type="entry name" value="RNA POLYMERASE ECF-TYPE SIGMA FACTO"/>
    <property type="match status" value="1"/>
</dbReference>
<dbReference type="NCBIfam" id="NF007228">
    <property type="entry name" value="PRK09646.1"/>
    <property type="match status" value="1"/>
</dbReference>
<dbReference type="SUPFAM" id="SSF88946">
    <property type="entry name" value="Sigma2 domain of RNA polymerase sigma factors"/>
    <property type="match status" value="1"/>
</dbReference>
<dbReference type="GO" id="GO:0006352">
    <property type="term" value="P:DNA-templated transcription initiation"/>
    <property type="evidence" value="ECO:0007669"/>
    <property type="project" value="InterPro"/>
</dbReference>
<proteinExistence type="inferred from homology"/>
<dbReference type="InterPro" id="IPR007627">
    <property type="entry name" value="RNA_pol_sigma70_r2"/>
</dbReference>
<dbReference type="Proteomes" id="UP000269438">
    <property type="component" value="Unassembled WGS sequence"/>
</dbReference>
<keyword evidence="4" id="KW-0804">Transcription</keyword>
<dbReference type="CDD" id="cd06171">
    <property type="entry name" value="Sigma70_r4"/>
    <property type="match status" value="1"/>
</dbReference>
<evidence type="ECO:0000256" key="4">
    <source>
        <dbReference type="ARBA" id="ARBA00023163"/>
    </source>
</evidence>
<dbReference type="InterPro" id="IPR013249">
    <property type="entry name" value="RNA_pol_sigma70_r4_t2"/>
</dbReference>
<dbReference type="EMBL" id="RCUY01000011">
    <property type="protein sequence ID" value="RLP80857.1"/>
    <property type="molecule type" value="Genomic_DNA"/>
</dbReference>
<dbReference type="Pfam" id="PF04542">
    <property type="entry name" value="Sigma70_r2"/>
    <property type="match status" value="1"/>
</dbReference>
<dbReference type="EMBL" id="RCUY01000001">
    <property type="protein sequence ID" value="RLP84642.1"/>
    <property type="molecule type" value="Genomic_DNA"/>
</dbReference>
<reference evidence="8 10" key="1">
    <citation type="submission" date="2018-10" db="EMBL/GenBank/DDBJ databases">
        <authorList>
            <person name="Li J."/>
        </authorList>
    </citation>
    <scope>NUCLEOTIDE SEQUENCE [LARGE SCALE GENOMIC DNA]</scope>
    <source>
        <strain evidence="8 10">JCM 11654</strain>
    </source>
</reference>
<dbReference type="Gene3D" id="1.10.10.10">
    <property type="entry name" value="Winged helix-like DNA-binding domain superfamily/Winged helix DNA-binding domain"/>
    <property type="match status" value="1"/>
</dbReference>